<keyword evidence="1" id="KW-0472">Membrane</keyword>
<comment type="caution">
    <text evidence="3">The sequence shown here is derived from an EMBL/GenBank/DDBJ whole genome shotgun (WGS) entry which is preliminary data.</text>
</comment>
<feature type="transmembrane region" description="Helical" evidence="1">
    <location>
        <begin position="12"/>
        <end position="32"/>
    </location>
</feature>
<keyword evidence="1" id="KW-0812">Transmembrane</keyword>
<feature type="domain" description="VanZ-like" evidence="2">
    <location>
        <begin position="35"/>
        <end position="111"/>
    </location>
</feature>
<dbReference type="NCBIfam" id="NF037970">
    <property type="entry name" value="vanZ_1"/>
    <property type="match status" value="1"/>
</dbReference>
<evidence type="ECO:0000259" key="2">
    <source>
        <dbReference type="Pfam" id="PF04892"/>
    </source>
</evidence>
<accession>A0A1F5HSW7</accession>
<dbReference type="STRING" id="1797731.A2W70_00675"/>
<evidence type="ECO:0000256" key="1">
    <source>
        <dbReference type="SAM" id="Phobius"/>
    </source>
</evidence>
<dbReference type="Proteomes" id="UP000177747">
    <property type="component" value="Unassembled WGS sequence"/>
</dbReference>
<gene>
    <name evidence="3" type="ORF">A2W70_00675</name>
</gene>
<dbReference type="AlphaFoldDB" id="A0A1F5HSW7"/>
<name>A0A1F5HSW7_9BACT</name>
<reference evidence="3 4" key="1">
    <citation type="journal article" date="2016" name="Nat. Commun.">
        <title>Thousands of microbial genomes shed light on interconnected biogeochemical processes in an aquifer system.</title>
        <authorList>
            <person name="Anantharaman K."/>
            <person name="Brown C.T."/>
            <person name="Hug L.A."/>
            <person name="Sharon I."/>
            <person name="Castelle C.J."/>
            <person name="Probst A.J."/>
            <person name="Thomas B.C."/>
            <person name="Singh A."/>
            <person name="Wilkins M.J."/>
            <person name="Karaoz U."/>
            <person name="Brodie E.L."/>
            <person name="Williams K.H."/>
            <person name="Hubbard S.S."/>
            <person name="Banfield J.F."/>
        </authorList>
    </citation>
    <scope>NUCLEOTIDE SEQUENCE [LARGE SCALE GENOMIC DNA]</scope>
</reference>
<evidence type="ECO:0000313" key="4">
    <source>
        <dbReference type="Proteomes" id="UP000177747"/>
    </source>
</evidence>
<evidence type="ECO:0000313" key="3">
    <source>
        <dbReference type="EMBL" id="OGE07069.1"/>
    </source>
</evidence>
<organism evidence="3 4">
    <name type="scientific">Candidatus Curtissbacteria bacterium RIFCSPLOWO2_02_41_11</name>
    <dbReference type="NCBI Taxonomy" id="1797731"/>
    <lineage>
        <taxon>Bacteria</taxon>
        <taxon>Candidatus Curtissiibacteriota</taxon>
    </lineage>
</organism>
<feature type="transmembrane region" description="Helical" evidence="1">
    <location>
        <begin position="52"/>
        <end position="79"/>
    </location>
</feature>
<dbReference type="EMBL" id="MFBU01000011">
    <property type="protein sequence ID" value="OGE07069.1"/>
    <property type="molecule type" value="Genomic_DNA"/>
</dbReference>
<dbReference type="InterPro" id="IPR006976">
    <property type="entry name" value="VanZ-like"/>
</dbReference>
<sequence length="129" mass="14765">MKVNLKSSLGRWLPVFLWAVIIFAFSSLPQIKVSEFFLWDFIAKKTAHVSEYAILFALIFRATKGSWILSFLATMLYAVSDEFHQSFVPGRTATFFDLGFDLTGANIASYTIWKLKQIHLLQPKKSPKI</sequence>
<proteinExistence type="predicted"/>
<protein>
    <recommendedName>
        <fullName evidence="2">VanZ-like domain-containing protein</fullName>
    </recommendedName>
</protein>
<keyword evidence="1" id="KW-1133">Transmembrane helix</keyword>
<dbReference type="Pfam" id="PF04892">
    <property type="entry name" value="VanZ"/>
    <property type="match status" value="1"/>
</dbReference>